<feature type="compositionally biased region" description="Low complexity" evidence="1">
    <location>
        <begin position="20"/>
        <end position="45"/>
    </location>
</feature>
<evidence type="ECO:0000313" key="2">
    <source>
        <dbReference type="EMBL" id="PFH53884.1"/>
    </source>
</evidence>
<accession>A0A2A9NWR2</accession>
<sequence length="56" mass="6186">MPRSQRGLFGDLQSISYEPYQGSTTYSTSSGGRSSISSSSYTHSSDLSEDYDTQRH</sequence>
<proteinExistence type="predicted"/>
<protein>
    <submittedName>
        <fullName evidence="2">Uncharacterized protein</fullName>
    </submittedName>
</protein>
<reference evidence="2 3" key="1">
    <citation type="submission" date="2014-02" db="EMBL/GenBank/DDBJ databases">
        <title>Transposable element dynamics among asymbiotic and ectomycorrhizal Amanita fungi.</title>
        <authorList>
            <consortium name="DOE Joint Genome Institute"/>
            <person name="Hess J."/>
            <person name="Skrede I."/>
            <person name="Wolfe B."/>
            <person name="LaButti K."/>
            <person name="Ohm R.A."/>
            <person name="Grigoriev I.V."/>
            <person name="Pringle A."/>
        </authorList>
    </citation>
    <scope>NUCLEOTIDE SEQUENCE [LARGE SCALE GENOMIC DNA]</scope>
    <source>
        <strain evidence="2 3">SKay4041</strain>
    </source>
</reference>
<evidence type="ECO:0000313" key="3">
    <source>
        <dbReference type="Proteomes" id="UP000242287"/>
    </source>
</evidence>
<name>A0A2A9NWR2_9AGAR</name>
<dbReference type="AlphaFoldDB" id="A0A2A9NWR2"/>
<feature type="region of interest" description="Disordered" evidence="1">
    <location>
        <begin position="1"/>
        <end position="56"/>
    </location>
</feature>
<dbReference type="EMBL" id="KZ301971">
    <property type="protein sequence ID" value="PFH53884.1"/>
    <property type="molecule type" value="Genomic_DNA"/>
</dbReference>
<dbReference type="Proteomes" id="UP000242287">
    <property type="component" value="Unassembled WGS sequence"/>
</dbReference>
<organism evidence="2 3">
    <name type="scientific">Amanita thiersii Skay4041</name>
    <dbReference type="NCBI Taxonomy" id="703135"/>
    <lineage>
        <taxon>Eukaryota</taxon>
        <taxon>Fungi</taxon>
        <taxon>Dikarya</taxon>
        <taxon>Basidiomycota</taxon>
        <taxon>Agaricomycotina</taxon>
        <taxon>Agaricomycetes</taxon>
        <taxon>Agaricomycetidae</taxon>
        <taxon>Agaricales</taxon>
        <taxon>Pluteineae</taxon>
        <taxon>Amanitaceae</taxon>
        <taxon>Amanita</taxon>
    </lineage>
</organism>
<feature type="compositionally biased region" description="Acidic residues" evidence="1">
    <location>
        <begin position="47"/>
        <end position="56"/>
    </location>
</feature>
<keyword evidence="3" id="KW-1185">Reference proteome</keyword>
<evidence type="ECO:0000256" key="1">
    <source>
        <dbReference type="SAM" id="MobiDB-lite"/>
    </source>
</evidence>
<gene>
    <name evidence="2" type="ORF">AMATHDRAFT_53465</name>
</gene>